<gene>
    <name evidence="1" type="ORF">BCL74_0788</name>
</gene>
<dbReference type="SUPFAM" id="SSF48576">
    <property type="entry name" value="Terpenoid synthases"/>
    <property type="match status" value="1"/>
</dbReference>
<dbReference type="GO" id="GO:0016765">
    <property type="term" value="F:transferase activity, transferring alkyl or aryl (other than methyl) groups"/>
    <property type="evidence" value="ECO:0007669"/>
    <property type="project" value="UniProtKB-ARBA"/>
</dbReference>
<dbReference type="InterPro" id="IPR008949">
    <property type="entry name" value="Isoprenoid_synthase_dom_sf"/>
</dbReference>
<dbReference type="Pfam" id="PF00494">
    <property type="entry name" value="SQS_PSY"/>
    <property type="match status" value="1"/>
</dbReference>
<evidence type="ECO:0000313" key="2">
    <source>
        <dbReference type="Proteomes" id="UP000277424"/>
    </source>
</evidence>
<dbReference type="PANTHER" id="PTHR31480">
    <property type="entry name" value="BIFUNCTIONAL LYCOPENE CYCLASE/PHYTOENE SYNTHASE"/>
    <property type="match status" value="1"/>
</dbReference>
<dbReference type="EMBL" id="RBIG01000001">
    <property type="protein sequence ID" value="RKQ73018.1"/>
    <property type="molecule type" value="Genomic_DNA"/>
</dbReference>
<dbReference type="AlphaFoldDB" id="A0A420WPR1"/>
<dbReference type="RefSeq" id="WP_121217724.1">
    <property type="nucleotide sequence ID" value="NZ_RBIG01000001.1"/>
</dbReference>
<organism evidence="1 2">
    <name type="scientific">Oceanibaculum indicum</name>
    <dbReference type="NCBI Taxonomy" id="526216"/>
    <lineage>
        <taxon>Bacteria</taxon>
        <taxon>Pseudomonadati</taxon>
        <taxon>Pseudomonadota</taxon>
        <taxon>Alphaproteobacteria</taxon>
        <taxon>Rhodospirillales</taxon>
        <taxon>Oceanibaculaceae</taxon>
        <taxon>Oceanibaculum</taxon>
    </lineage>
</organism>
<dbReference type="InterPro" id="IPR002060">
    <property type="entry name" value="Squ/phyt_synthse"/>
</dbReference>
<name>A0A420WPR1_9PROT</name>
<dbReference type="Proteomes" id="UP000277424">
    <property type="component" value="Unassembled WGS sequence"/>
</dbReference>
<reference evidence="1 2" key="1">
    <citation type="submission" date="2018-10" db="EMBL/GenBank/DDBJ databases">
        <title>Comparative analysis of microorganisms from saline springs in Andes Mountain Range, Colombia.</title>
        <authorList>
            <person name="Rubin E."/>
        </authorList>
    </citation>
    <scope>NUCLEOTIDE SEQUENCE [LARGE SCALE GENOMIC DNA]</scope>
    <source>
        <strain evidence="1 2">USBA 36</strain>
    </source>
</reference>
<sequence>MPDAALSYCAQEVRRHDPERFLTCLFAPADRREALFALYAFNQEVAKTRAIVSEPLLGEIRLTWWREAIAEIYEGTPRQHAVVQALAEAVQAYSLPRAPFDRLIEARGQDLQPEPPADLQALLDYADGTAGTLTDLCLSALGGVEQQAGIARAAGTAVALTGLLRALPFHAREHWVNLPASLMEQHGVGLRELYDLKPGAGLNRVVESVADSARAHLVEARSLRRHVPKRALAALLPLTLAEGHLKRLAKNGHDVFDTSLGEKPPLAAWRLSWMALRGRF</sequence>
<evidence type="ECO:0000313" key="1">
    <source>
        <dbReference type="EMBL" id="RKQ73018.1"/>
    </source>
</evidence>
<proteinExistence type="predicted"/>
<protein>
    <submittedName>
        <fullName evidence="1">Phytoene synthase</fullName>
    </submittedName>
</protein>
<accession>A0A420WPR1</accession>
<dbReference type="OrthoDB" id="9814909at2"/>
<dbReference type="Gene3D" id="1.10.600.10">
    <property type="entry name" value="Farnesyl Diphosphate Synthase"/>
    <property type="match status" value="1"/>
</dbReference>
<comment type="caution">
    <text evidence="1">The sequence shown here is derived from an EMBL/GenBank/DDBJ whole genome shotgun (WGS) entry which is preliminary data.</text>
</comment>